<comment type="caution">
    <text evidence="1">The sequence shown here is derived from an EMBL/GenBank/DDBJ whole genome shotgun (WGS) entry which is preliminary data.</text>
</comment>
<dbReference type="AlphaFoldDB" id="A0A0F9ENW4"/>
<organism evidence="1">
    <name type="scientific">marine sediment metagenome</name>
    <dbReference type="NCBI Taxonomy" id="412755"/>
    <lineage>
        <taxon>unclassified sequences</taxon>
        <taxon>metagenomes</taxon>
        <taxon>ecological metagenomes</taxon>
    </lineage>
</organism>
<name>A0A0F9ENW4_9ZZZZ</name>
<protein>
    <submittedName>
        <fullName evidence="1">Uncharacterized protein</fullName>
    </submittedName>
</protein>
<dbReference type="EMBL" id="LAZR01036166">
    <property type="protein sequence ID" value="KKL25568.1"/>
    <property type="molecule type" value="Genomic_DNA"/>
</dbReference>
<gene>
    <name evidence="1" type="ORF">LCGC14_2403960</name>
</gene>
<proteinExistence type="predicted"/>
<evidence type="ECO:0000313" key="1">
    <source>
        <dbReference type="EMBL" id="KKL25568.1"/>
    </source>
</evidence>
<reference evidence="1" key="1">
    <citation type="journal article" date="2015" name="Nature">
        <title>Complex archaea that bridge the gap between prokaryotes and eukaryotes.</title>
        <authorList>
            <person name="Spang A."/>
            <person name="Saw J.H."/>
            <person name="Jorgensen S.L."/>
            <person name="Zaremba-Niedzwiedzka K."/>
            <person name="Martijn J."/>
            <person name="Lind A.E."/>
            <person name="van Eijk R."/>
            <person name="Schleper C."/>
            <person name="Guy L."/>
            <person name="Ettema T.J."/>
        </authorList>
    </citation>
    <scope>NUCLEOTIDE SEQUENCE</scope>
</reference>
<accession>A0A0F9ENW4</accession>
<sequence length="115" mass="13633">MSMPKFKPTKWKLQHCRDCKEHYYSWLCKKKNHTLIERDNVPFFIEHMTLTRFGGKWSTLSSEKPNTTYMISRSNFGPLAIECGIEPGGHIRNQWWIWCKVGGSISLKWLPQDEE</sequence>